<keyword evidence="2" id="KW-1185">Reference proteome</keyword>
<reference evidence="1 2" key="1">
    <citation type="submission" date="2007-11" db="EMBL/GenBank/DDBJ databases">
        <authorList>
            <person name="Wagner-Dobler I."/>
            <person name="Ferriera S."/>
            <person name="Johnson J."/>
            <person name="Kravitz S."/>
            <person name="Beeson K."/>
            <person name="Sutton G."/>
            <person name="Rogers Y.-H."/>
            <person name="Friedman R."/>
            <person name="Frazier M."/>
            <person name="Venter J.C."/>
        </authorList>
    </citation>
    <scope>NUCLEOTIDE SEQUENCE [LARGE SCALE GENOMIC DNA]</scope>
    <source>
        <strain evidence="1 2">HEL-45</strain>
    </source>
</reference>
<gene>
    <name evidence="1" type="ORF">OIHEL45_11575</name>
</gene>
<evidence type="ECO:0000313" key="1">
    <source>
        <dbReference type="EMBL" id="EDQ03971.1"/>
    </source>
</evidence>
<accession>A0ABP2D9K6</accession>
<proteinExistence type="predicted"/>
<dbReference type="EMBL" id="ABID01000005">
    <property type="protein sequence ID" value="EDQ03971.1"/>
    <property type="molecule type" value="Genomic_DNA"/>
</dbReference>
<protein>
    <submittedName>
        <fullName evidence="1">Uncharacterized protein</fullName>
    </submittedName>
</protein>
<comment type="caution">
    <text evidence="1">The sequence shown here is derived from an EMBL/GenBank/DDBJ whole genome shotgun (WGS) entry which is preliminary data.</text>
</comment>
<evidence type="ECO:0000313" key="2">
    <source>
        <dbReference type="Proteomes" id="UP000003257"/>
    </source>
</evidence>
<organism evidence="1 2">
    <name type="scientific">Sulfitobacter indolifex HEL-45</name>
    <dbReference type="NCBI Taxonomy" id="391624"/>
    <lineage>
        <taxon>Bacteria</taxon>
        <taxon>Pseudomonadati</taxon>
        <taxon>Pseudomonadota</taxon>
        <taxon>Alphaproteobacteria</taxon>
        <taxon>Rhodobacterales</taxon>
        <taxon>Roseobacteraceae</taxon>
        <taxon>Sulfitobacter</taxon>
    </lineage>
</organism>
<dbReference type="Proteomes" id="UP000003257">
    <property type="component" value="Unassembled WGS sequence"/>
</dbReference>
<sequence length="21" mass="2286">MAKSLDFAVNNDMLISAGEMQ</sequence>
<name>A0ABP2D9K6_9RHOB</name>